<keyword evidence="3" id="KW-0812">Transmembrane</keyword>
<keyword evidence="5 8" id="KW-0560">Oxidoreductase</keyword>
<evidence type="ECO:0000256" key="7">
    <source>
        <dbReference type="PIRSR" id="PIRSR602401-1"/>
    </source>
</evidence>
<protein>
    <submittedName>
        <fullName evidence="9">Bx2</fullName>
    </submittedName>
</protein>
<comment type="subcellular location">
    <subcellularLocation>
        <location evidence="1">Membrane</location>
        <topology evidence="1">Single-pass membrane protein</topology>
    </subcellularLocation>
</comment>
<dbReference type="PANTHER" id="PTHR47956">
    <property type="entry name" value="CYTOCHROME P450 71B11-RELATED"/>
    <property type="match status" value="1"/>
</dbReference>
<evidence type="ECO:0000256" key="8">
    <source>
        <dbReference type="RuleBase" id="RU000461"/>
    </source>
</evidence>
<keyword evidence="7 8" id="KW-0349">Heme</keyword>
<dbReference type="SUPFAM" id="SSF48264">
    <property type="entry name" value="Cytochrome P450"/>
    <property type="match status" value="1"/>
</dbReference>
<sequence length="115" mass="13043">MIPAGTRVVVNAWAIGRLSSYWDKADEFLPERFMNANDVDIKGKDFHYLPFGSGRRMCPGIHSAAATLEIMLANLMYCFDWELPIGVKKEDIDMTEVFGLTVHRKEKLILVPKIA</sequence>
<evidence type="ECO:0000313" key="9">
    <source>
        <dbReference type="EMBL" id="JAD69440.1"/>
    </source>
</evidence>
<dbReference type="GO" id="GO:0016705">
    <property type="term" value="F:oxidoreductase activity, acting on paired donors, with incorporation or reduction of molecular oxygen"/>
    <property type="evidence" value="ECO:0007669"/>
    <property type="project" value="InterPro"/>
</dbReference>
<reference evidence="9" key="2">
    <citation type="journal article" date="2015" name="Data Brief">
        <title>Shoot transcriptome of the giant reed, Arundo donax.</title>
        <authorList>
            <person name="Barrero R.A."/>
            <person name="Guerrero F.D."/>
            <person name="Moolhuijzen P."/>
            <person name="Goolsby J.A."/>
            <person name="Tidwell J."/>
            <person name="Bellgard S.E."/>
            <person name="Bellgard M.I."/>
        </authorList>
    </citation>
    <scope>NUCLEOTIDE SEQUENCE</scope>
    <source>
        <tissue evidence="9">Shoot tissue taken approximately 20 cm above the soil surface</tissue>
    </source>
</reference>
<feature type="binding site" description="axial binding residue" evidence="7">
    <location>
        <position position="58"/>
    </location>
    <ligand>
        <name>heme</name>
        <dbReference type="ChEBI" id="CHEBI:30413"/>
    </ligand>
    <ligandPart>
        <name>Fe</name>
        <dbReference type="ChEBI" id="CHEBI:18248"/>
    </ligandPart>
</feature>
<evidence type="ECO:0000256" key="4">
    <source>
        <dbReference type="ARBA" id="ARBA00022989"/>
    </source>
</evidence>
<dbReference type="GO" id="GO:0005506">
    <property type="term" value="F:iron ion binding"/>
    <property type="evidence" value="ECO:0007669"/>
    <property type="project" value="InterPro"/>
</dbReference>
<dbReference type="GO" id="GO:0004497">
    <property type="term" value="F:monooxygenase activity"/>
    <property type="evidence" value="ECO:0007669"/>
    <property type="project" value="UniProtKB-KW"/>
</dbReference>
<evidence type="ECO:0000256" key="2">
    <source>
        <dbReference type="ARBA" id="ARBA00010617"/>
    </source>
</evidence>
<dbReference type="PANTHER" id="PTHR47956:SF138">
    <property type="entry name" value="CYTOCHROME P450"/>
    <property type="match status" value="1"/>
</dbReference>
<dbReference type="InterPro" id="IPR001128">
    <property type="entry name" value="Cyt_P450"/>
</dbReference>
<evidence type="ECO:0000256" key="5">
    <source>
        <dbReference type="ARBA" id="ARBA00023002"/>
    </source>
</evidence>
<proteinExistence type="inferred from homology"/>
<dbReference type="InterPro" id="IPR050193">
    <property type="entry name" value="Cytochrome_P450_71"/>
</dbReference>
<comment type="similarity">
    <text evidence="2 8">Belongs to the cytochrome P450 family.</text>
</comment>
<evidence type="ECO:0000256" key="1">
    <source>
        <dbReference type="ARBA" id="ARBA00004167"/>
    </source>
</evidence>
<evidence type="ECO:0000256" key="6">
    <source>
        <dbReference type="ARBA" id="ARBA00023136"/>
    </source>
</evidence>
<keyword evidence="8" id="KW-0503">Monooxygenase</keyword>
<dbReference type="InterPro" id="IPR036396">
    <property type="entry name" value="Cyt_P450_sf"/>
</dbReference>
<dbReference type="InterPro" id="IPR017972">
    <property type="entry name" value="Cyt_P450_CS"/>
</dbReference>
<evidence type="ECO:0000256" key="3">
    <source>
        <dbReference type="ARBA" id="ARBA00022692"/>
    </source>
</evidence>
<dbReference type="GO" id="GO:0016020">
    <property type="term" value="C:membrane"/>
    <property type="evidence" value="ECO:0007669"/>
    <property type="project" value="UniProtKB-SubCell"/>
</dbReference>
<dbReference type="GO" id="GO:0020037">
    <property type="term" value="F:heme binding"/>
    <property type="evidence" value="ECO:0007669"/>
    <property type="project" value="InterPro"/>
</dbReference>
<dbReference type="PRINTS" id="PR00463">
    <property type="entry name" value="EP450I"/>
</dbReference>
<keyword evidence="7 8" id="KW-0408">Iron</keyword>
<keyword evidence="6" id="KW-0472">Membrane</keyword>
<reference evidence="9" key="1">
    <citation type="submission" date="2014-09" db="EMBL/GenBank/DDBJ databases">
        <authorList>
            <person name="Magalhaes I.L.F."/>
            <person name="Oliveira U."/>
            <person name="Santos F.R."/>
            <person name="Vidigal T.H.D.A."/>
            <person name="Brescovit A.D."/>
            <person name="Santos A.J."/>
        </authorList>
    </citation>
    <scope>NUCLEOTIDE SEQUENCE</scope>
    <source>
        <tissue evidence="9">Shoot tissue taken approximately 20 cm above the soil surface</tissue>
    </source>
</reference>
<name>A0A0A9C7Q0_ARUDO</name>
<comment type="cofactor">
    <cofactor evidence="7">
        <name>heme</name>
        <dbReference type="ChEBI" id="CHEBI:30413"/>
    </cofactor>
</comment>
<organism evidence="9">
    <name type="scientific">Arundo donax</name>
    <name type="common">Giant reed</name>
    <name type="synonym">Donax arundinaceus</name>
    <dbReference type="NCBI Taxonomy" id="35708"/>
    <lineage>
        <taxon>Eukaryota</taxon>
        <taxon>Viridiplantae</taxon>
        <taxon>Streptophyta</taxon>
        <taxon>Embryophyta</taxon>
        <taxon>Tracheophyta</taxon>
        <taxon>Spermatophyta</taxon>
        <taxon>Magnoliopsida</taxon>
        <taxon>Liliopsida</taxon>
        <taxon>Poales</taxon>
        <taxon>Poaceae</taxon>
        <taxon>PACMAD clade</taxon>
        <taxon>Arundinoideae</taxon>
        <taxon>Arundineae</taxon>
        <taxon>Arundo</taxon>
    </lineage>
</organism>
<keyword evidence="7 8" id="KW-0479">Metal-binding</keyword>
<dbReference type="AlphaFoldDB" id="A0A0A9C7Q0"/>
<keyword evidence="4" id="KW-1133">Transmembrane helix</keyword>
<dbReference type="InterPro" id="IPR002401">
    <property type="entry name" value="Cyt_P450_E_grp-I"/>
</dbReference>
<accession>A0A0A9C7Q0</accession>
<dbReference type="PROSITE" id="PS00086">
    <property type="entry name" value="CYTOCHROME_P450"/>
    <property type="match status" value="1"/>
</dbReference>
<dbReference type="Gene3D" id="1.10.630.10">
    <property type="entry name" value="Cytochrome P450"/>
    <property type="match status" value="1"/>
</dbReference>
<dbReference type="Pfam" id="PF00067">
    <property type="entry name" value="p450"/>
    <property type="match status" value="1"/>
</dbReference>
<dbReference type="EMBL" id="GBRH01228455">
    <property type="protein sequence ID" value="JAD69440.1"/>
    <property type="molecule type" value="Transcribed_RNA"/>
</dbReference>